<sequence>MYHKVLQPRTIRYGFQFRGISNRAAKSLQWSSILDPKTNENVALSQLKKNISKLAENSNSNVLNAAANAILEKLFQVAEKKLKIQKCSVKDLRTFILQRRINNNDLHLALKELTSQKLPVNVSVPNKVSQNIATDIRTKRDQLSLVFHPHDADHLESIIKTLLQYNMSEEELYQLVNLILKEKPLLNTGKGLGKMPRNSININDLKHYLDKLRNQENQRNAMKKIEKKRYNWMQARDDLKFSNSELLFPKEKRRRGFVQRMIQRYSTPLGVSEAIAHTRLSNGEPKDFMIFNIGDHSKTVNSVRINDSIFNVNYQDLYGVINSSILPPDETLSIINDLATENWKLVGTFYDDSQQLIFQRKKDPTDQDMKFNKITVSWGILALVMLAGGSYYSTRRPATEKT</sequence>
<dbReference type="OMA" id="CNDEEVY"/>
<dbReference type="eggNOG" id="ENOG502S553">
    <property type="taxonomic scope" value="Eukaryota"/>
</dbReference>
<dbReference type="RefSeq" id="XP_003675481.1">
    <property type="nucleotide sequence ID" value="XM_003675433.1"/>
</dbReference>
<dbReference type="AlphaFoldDB" id="G0VCA5"/>
<reference key="2">
    <citation type="submission" date="2011-08" db="EMBL/GenBank/DDBJ databases">
        <title>Genome sequence of Naumovozyma castellii.</title>
        <authorList>
            <person name="Gordon J.L."/>
            <person name="Armisen D."/>
            <person name="Proux-Wera E."/>
            <person name="OhEigeartaigh S.S."/>
            <person name="Byrne K.P."/>
            <person name="Wolfe K.H."/>
        </authorList>
    </citation>
    <scope>NUCLEOTIDE SEQUENCE</scope>
    <source>
        <strain>Type strain:CBS 4309</strain>
    </source>
</reference>
<name>G0VCA5_NAUCA</name>
<dbReference type="HOGENOM" id="CLU_674708_0_0_1"/>
<dbReference type="Proteomes" id="UP000001640">
    <property type="component" value="Chromosome 3"/>
</dbReference>
<keyword evidence="1" id="KW-1133">Transmembrane helix</keyword>
<dbReference type="GeneID" id="96902698"/>
<keyword evidence="3" id="KW-1185">Reference proteome</keyword>
<keyword evidence="1" id="KW-0812">Transmembrane</keyword>
<dbReference type="InParanoid" id="G0VCA5"/>
<dbReference type="KEGG" id="ncs:NCAS_0C01240"/>
<evidence type="ECO:0000256" key="1">
    <source>
        <dbReference type="SAM" id="Phobius"/>
    </source>
</evidence>
<evidence type="ECO:0000313" key="2">
    <source>
        <dbReference type="EMBL" id="CCC69114.1"/>
    </source>
</evidence>
<feature type="transmembrane region" description="Helical" evidence="1">
    <location>
        <begin position="376"/>
        <end position="394"/>
    </location>
</feature>
<accession>G0VCA5</accession>
<protein>
    <submittedName>
        <fullName evidence="2">Uncharacterized protein</fullName>
    </submittedName>
</protein>
<reference evidence="2 3" key="1">
    <citation type="journal article" date="2011" name="Proc. Natl. Acad. Sci. U.S.A.">
        <title>Evolutionary erosion of yeast sex chromosomes by mating-type switching accidents.</title>
        <authorList>
            <person name="Gordon J.L."/>
            <person name="Armisen D."/>
            <person name="Proux-Wera E."/>
            <person name="Oheigeartaigh S.S."/>
            <person name="Byrne K.P."/>
            <person name="Wolfe K.H."/>
        </authorList>
    </citation>
    <scope>NUCLEOTIDE SEQUENCE [LARGE SCALE GENOMIC DNA]</scope>
    <source>
        <strain evidence="3">ATCC 76901 / BCRC 22586 / CBS 4309 / NBRC 1992 / NRRL Y-12630</strain>
    </source>
</reference>
<evidence type="ECO:0000313" key="3">
    <source>
        <dbReference type="Proteomes" id="UP000001640"/>
    </source>
</evidence>
<gene>
    <name evidence="2" type="primary">NCAS0C01240</name>
    <name evidence="2" type="ordered locus">NCAS_0C01240</name>
</gene>
<keyword evidence="1" id="KW-0472">Membrane</keyword>
<dbReference type="EMBL" id="HE576754">
    <property type="protein sequence ID" value="CCC69114.1"/>
    <property type="molecule type" value="Genomic_DNA"/>
</dbReference>
<proteinExistence type="predicted"/>
<dbReference type="FunCoup" id="G0VCA5">
    <property type="interactions" value="41"/>
</dbReference>
<dbReference type="OrthoDB" id="4035871at2759"/>
<organism evidence="2 3">
    <name type="scientific">Naumovozyma castellii</name>
    <name type="common">Yeast</name>
    <name type="synonym">Saccharomyces castellii</name>
    <dbReference type="NCBI Taxonomy" id="27288"/>
    <lineage>
        <taxon>Eukaryota</taxon>
        <taxon>Fungi</taxon>
        <taxon>Dikarya</taxon>
        <taxon>Ascomycota</taxon>
        <taxon>Saccharomycotina</taxon>
        <taxon>Saccharomycetes</taxon>
        <taxon>Saccharomycetales</taxon>
        <taxon>Saccharomycetaceae</taxon>
        <taxon>Naumovozyma</taxon>
    </lineage>
</organism>